<proteinExistence type="predicted"/>
<dbReference type="Gramene" id="OE9A036839T1">
    <property type="protein sequence ID" value="OE9A036839C1"/>
    <property type="gene ID" value="OE9A036839"/>
</dbReference>
<dbReference type="AlphaFoldDB" id="A0A8S0QBY6"/>
<dbReference type="PANTHER" id="PTHR45748:SF21">
    <property type="entry name" value="1-PHOSPHATIDYLINOSITOL-3-PHOSPHATE 5-KINASE FAB1A"/>
    <property type="match status" value="1"/>
</dbReference>
<accession>A0A8S0QBY6</accession>
<dbReference type="Gene3D" id="3.50.7.10">
    <property type="entry name" value="GroEL"/>
    <property type="match status" value="1"/>
</dbReference>
<comment type="caution">
    <text evidence="1">The sequence shown here is derived from an EMBL/GenBank/DDBJ whole genome shotgun (WGS) entry which is preliminary data.</text>
</comment>
<protein>
    <submittedName>
        <fullName evidence="1">1-phosphatidylinositol-3-phosphate 5-kinase FAB1B-like</fullName>
    </submittedName>
</protein>
<evidence type="ECO:0000313" key="2">
    <source>
        <dbReference type="Proteomes" id="UP000594638"/>
    </source>
</evidence>
<dbReference type="EMBL" id="CACTIH010001853">
    <property type="protein sequence ID" value="CAA2966111.1"/>
    <property type="molecule type" value="Genomic_DNA"/>
</dbReference>
<dbReference type="GO" id="GO:0046854">
    <property type="term" value="P:phosphatidylinositol phosphate biosynthetic process"/>
    <property type="evidence" value="ECO:0007669"/>
    <property type="project" value="TreeGrafter"/>
</dbReference>
<dbReference type="Proteomes" id="UP000594638">
    <property type="component" value="Unassembled WGS sequence"/>
</dbReference>
<organism evidence="1 2">
    <name type="scientific">Olea europaea subsp. europaea</name>
    <dbReference type="NCBI Taxonomy" id="158383"/>
    <lineage>
        <taxon>Eukaryota</taxon>
        <taxon>Viridiplantae</taxon>
        <taxon>Streptophyta</taxon>
        <taxon>Embryophyta</taxon>
        <taxon>Tracheophyta</taxon>
        <taxon>Spermatophyta</taxon>
        <taxon>Magnoliopsida</taxon>
        <taxon>eudicotyledons</taxon>
        <taxon>Gunneridae</taxon>
        <taxon>Pentapetalae</taxon>
        <taxon>asterids</taxon>
        <taxon>lamiids</taxon>
        <taxon>Lamiales</taxon>
        <taxon>Oleaceae</taxon>
        <taxon>Oleeae</taxon>
        <taxon>Olea</taxon>
    </lineage>
</organism>
<gene>
    <name evidence="1" type="ORF">OLEA9_A036839</name>
</gene>
<dbReference type="InterPro" id="IPR027409">
    <property type="entry name" value="GroEL-like_apical_dom_sf"/>
</dbReference>
<keyword evidence="2" id="KW-1185">Reference proteome</keyword>
<dbReference type="PANTHER" id="PTHR45748">
    <property type="entry name" value="1-PHOSPHATIDYLINOSITOL 3-PHOSPHATE 5-KINASE-RELATED"/>
    <property type="match status" value="1"/>
</dbReference>
<dbReference type="OrthoDB" id="158357at2759"/>
<reference evidence="1 2" key="1">
    <citation type="submission" date="2019-12" db="EMBL/GenBank/DDBJ databases">
        <authorList>
            <person name="Alioto T."/>
            <person name="Alioto T."/>
            <person name="Gomez Garrido J."/>
        </authorList>
    </citation>
    <scope>NUCLEOTIDE SEQUENCE [LARGE SCALE GENOMIC DNA]</scope>
</reference>
<name>A0A8S0QBY6_OLEEU</name>
<dbReference type="GO" id="GO:0000285">
    <property type="term" value="F:1-phosphatidylinositol-3-phosphate 5-kinase activity"/>
    <property type="evidence" value="ECO:0007669"/>
    <property type="project" value="TreeGrafter"/>
</dbReference>
<dbReference type="SUPFAM" id="SSF52029">
    <property type="entry name" value="GroEL apical domain-like"/>
    <property type="match status" value="1"/>
</dbReference>
<sequence>MVVKAVVCKKNVAHQRMTSNIDKPRLLLLGGALEYQRVANHSSSFQALLQQEMDHLKMAVAKVAVHHPL</sequence>
<dbReference type="GO" id="GO:0010008">
    <property type="term" value="C:endosome membrane"/>
    <property type="evidence" value="ECO:0007669"/>
    <property type="project" value="TreeGrafter"/>
</dbReference>
<evidence type="ECO:0000313" key="1">
    <source>
        <dbReference type="EMBL" id="CAA2966111.1"/>
    </source>
</evidence>